<evidence type="ECO:0000313" key="7">
    <source>
        <dbReference type="EMBL" id="ORJ25511.1"/>
    </source>
</evidence>
<evidence type="ECO:0000256" key="6">
    <source>
        <dbReference type="RuleBase" id="RU004468"/>
    </source>
</evidence>
<dbReference type="InterPro" id="IPR018120">
    <property type="entry name" value="Glyco_hydro_1_AS"/>
</dbReference>
<comment type="similarity">
    <text evidence="1 5">Belongs to the glycosyl hydrolase 1 family.</text>
</comment>
<dbReference type="SUPFAM" id="SSF51445">
    <property type="entry name" value="(Trans)glycosidases"/>
    <property type="match status" value="1"/>
</dbReference>
<dbReference type="PRINTS" id="PR00131">
    <property type="entry name" value="GLHYDRLASE1"/>
</dbReference>
<dbReference type="Proteomes" id="UP000192536">
    <property type="component" value="Unassembled WGS sequence"/>
</dbReference>
<dbReference type="InterPro" id="IPR017853">
    <property type="entry name" value="GH"/>
</dbReference>
<dbReference type="EMBL" id="MRWE01000015">
    <property type="protein sequence ID" value="ORJ25511.1"/>
    <property type="molecule type" value="Genomic_DNA"/>
</dbReference>
<dbReference type="RefSeq" id="WP_084912558.1">
    <property type="nucleotide sequence ID" value="NZ_MRWE01000015.1"/>
</dbReference>
<accession>A0A1X0WFI3</accession>
<keyword evidence="2 6" id="KW-0378">Hydrolase</keyword>
<evidence type="ECO:0000256" key="3">
    <source>
        <dbReference type="ARBA" id="ARBA00023295"/>
    </source>
</evidence>
<gene>
    <name evidence="7" type="ORF">BS640_10940</name>
</gene>
<keyword evidence="8" id="KW-1185">Reference proteome</keyword>
<dbReference type="STRING" id="1646377.BS640_10940"/>
<dbReference type="PROSITE" id="PS00653">
    <property type="entry name" value="GLYCOSYL_HYDROL_F1_2"/>
    <property type="match status" value="1"/>
</dbReference>
<evidence type="ECO:0000313" key="8">
    <source>
        <dbReference type="Proteomes" id="UP000192536"/>
    </source>
</evidence>
<organism evidence="7 8">
    <name type="scientific">Rouxiella badensis</name>
    <dbReference type="NCBI Taxonomy" id="1646377"/>
    <lineage>
        <taxon>Bacteria</taxon>
        <taxon>Pseudomonadati</taxon>
        <taxon>Pseudomonadota</taxon>
        <taxon>Gammaproteobacteria</taxon>
        <taxon>Enterobacterales</taxon>
        <taxon>Yersiniaceae</taxon>
        <taxon>Rouxiella</taxon>
    </lineage>
</organism>
<dbReference type="FunFam" id="3.20.20.80:FF:000004">
    <property type="entry name" value="Beta-glucosidase 6-phospho-beta-glucosidase"/>
    <property type="match status" value="1"/>
</dbReference>
<sequence>MKHQRIKPFPQGFLWGASTSAYQVEGAWNEDGKGPSVIDKAIFDAELSDFKVTSDHYHHLEQDVALFAELGLKTYRFSISWARLFPQGNGEINPKGAAFYQRLIDLLCQHKIEPLVTLYHFDLPWALQEKGGWSNRETIDAFERYSRTAFELYGDRVNYWLTINEQNMMILKGEVIGTLPPGTPDPQKVLYQQNHHMMLAQAKAMIVCHEMLPHAKIGPAPNISCVYPASARPEDVLAANNFSAIRNWLYLDLGCYGVYNAVAWSFMEEKGYLPQITDEEMALLRRGKPDFIAFNYYASATVGADESTNVREHGEPSKAVDQQLAGIDTSVYAGMNNPYLKRNQFNWYIDPVGFRITAREIYERYRLPMIVTENGLGAFDKLEAGNKVYDDYRIHYLRQHLEQLQLAVSDGVEMFGYCPWSAIDLVSTHQGIGKRYGFIYVNRDEKDLKDLARFKKKSFVWYQHVIQSNGANLDPQVEY</sequence>
<protein>
    <submittedName>
        <fullName evidence="7">6-phospho-beta-glucosidase</fullName>
    </submittedName>
</protein>
<dbReference type="GO" id="GO:0008422">
    <property type="term" value="F:beta-glucosidase activity"/>
    <property type="evidence" value="ECO:0007669"/>
    <property type="project" value="TreeGrafter"/>
</dbReference>
<keyword evidence="3 6" id="KW-0326">Glycosidase</keyword>
<feature type="active site" description="Nucleophile" evidence="4">
    <location>
        <position position="373"/>
    </location>
</feature>
<proteinExistence type="inferred from homology"/>
<reference evidence="7 8" key="1">
    <citation type="journal article" date="2017" name="Int. J. Syst. Evol. Microbiol.">
        <title>Rouxiella badensis sp. nov. and Rouxiella silvae sp. nov. isolated from peat bog soil in Germany and emendation of the genus description.</title>
        <authorList>
            <person name="Le Fleche-Mateos A."/>
            <person name="Kugler J.H."/>
            <person name="Hansen S.H."/>
            <person name="Syldatk C."/>
            <person name="Hausmann R."/>
            <person name="Lomprez F."/>
            <person name="Vandenbogaert M."/>
            <person name="Manuguerra J.C."/>
            <person name="Grimont P.A."/>
        </authorList>
    </citation>
    <scope>NUCLEOTIDE SEQUENCE [LARGE SCALE GENOMIC DNA]</scope>
    <source>
        <strain evidence="7 8">DSM 100043</strain>
    </source>
</reference>
<evidence type="ECO:0000256" key="1">
    <source>
        <dbReference type="ARBA" id="ARBA00010838"/>
    </source>
</evidence>
<evidence type="ECO:0000256" key="2">
    <source>
        <dbReference type="ARBA" id="ARBA00022801"/>
    </source>
</evidence>
<dbReference type="AlphaFoldDB" id="A0A1X0WFI3"/>
<dbReference type="InterPro" id="IPR001360">
    <property type="entry name" value="Glyco_hydro_1"/>
</dbReference>
<dbReference type="GO" id="GO:0005829">
    <property type="term" value="C:cytosol"/>
    <property type="evidence" value="ECO:0007669"/>
    <property type="project" value="TreeGrafter"/>
</dbReference>
<evidence type="ECO:0000256" key="5">
    <source>
        <dbReference type="RuleBase" id="RU003690"/>
    </source>
</evidence>
<evidence type="ECO:0000256" key="4">
    <source>
        <dbReference type="PROSITE-ProRule" id="PRU10055"/>
    </source>
</evidence>
<dbReference type="PANTHER" id="PTHR10353:SF136">
    <property type="entry name" value="ARYL-PHOSPHO-BETA-D-GLUCOSIDASE BGLC"/>
    <property type="match status" value="1"/>
</dbReference>
<comment type="caution">
    <text evidence="7">The sequence shown here is derived from an EMBL/GenBank/DDBJ whole genome shotgun (WGS) entry which is preliminary data.</text>
</comment>
<dbReference type="GO" id="GO:0016052">
    <property type="term" value="P:carbohydrate catabolic process"/>
    <property type="evidence" value="ECO:0007669"/>
    <property type="project" value="TreeGrafter"/>
</dbReference>
<dbReference type="PANTHER" id="PTHR10353">
    <property type="entry name" value="GLYCOSYL HYDROLASE"/>
    <property type="match status" value="1"/>
</dbReference>
<dbReference type="Gene3D" id="3.20.20.80">
    <property type="entry name" value="Glycosidases"/>
    <property type="match status" value="1"/>
</dbReference>
<name>A0A1X0WFI3_9GAMM</name>
<dbReference type="Pfam" id="PF00232">
    <property type="entry name" value="Glyco_hydro_1"/>
    <property type="match status" value="1"/>
</dbReference>
<dbReference type="PROSITE" id="PS00572">
    <property type="entry name" value="GLYCOSYL_HYDROL_F1_1"/>
    <property type="match status" value="1"/>
</dbReference>
<dbReference type="InterPro" id="IPR033132">
    <property type="entry name" value="GH_1_N_CS"/>
</dbReference>